<dbReference type="AlphaFoldDB" id="A0A7R9GKZ7"/>
<dbReference type="PROSITE" id="PS51421">
    <property type="entry name" value="RAS"/>
    <property type="match status" value="1"/>
</dbReference>
<keyword evidence="6" id="KW-1185">Reference proteome</keyword>
<dbReference type="PROSITE" id="PS51419">
    <property type="entry name" value="RAB"/>
    <property type="match status" value="1"/>
</dbReference>
<dbReference type="PANTHER" id="PTHR47980">
    <property type="entry name" value="LD44762P"/>
    <property type="match status" value="1"/>
</dbReference>
<evidence type="ECO:0000256" key="1">
    <source>
        <dbReference type="ARBA" id="ARBA00006270"/>
    </source>
</evidence>
<evidence type="ECO:0000256" key="3">
    <source>
        <dbReference type="ARBA" id="ARBA00023134"/>
    </source>
</evidence>
<protein>
    <recommendedName>
        <fullName evidence="7">Small monomeric GTPase</fullName>
    </recommendedName>
</protein>
<dbReference type="SUPFAM" id="SSF52540">
    <property type="entry name" value="P-loop containing nucleoside triphosphate hydrolases"/>
    <property type="match status" value="1"/>
</dbReference>
<comment type="similarity">
    <text evidence="1">Belongs to the small GTPase superfamily. Rab family.</text>
</comment>
<keyword evidence="2" id="KW-0547">Nucleotide-binding</keyword>
<dbReference type="Gene3D" id="3.40.50.300">
    <property type="entry name" value="P-loop containing nucleotide triphosphate hydrolases"/>
    <property type="match status" value="1"/>
</dbReference>
<keyword evidence="4" id="KW-0449">Lipoprotein</keyword>
<dbReference type="EMBL" id="OA889528">
    <property type="protein sequence ID" value="CAD7284253.1"/>
    <property type="molecule type" value="Genomic_DNA"/>
</dbReference>
<dbReference type="InterPro" id="IPR050305">
    <property type="entry name" value="Small_GTPase_Rab"/>
</dbReference>
<evidence type="ECO:0000313" key="6">
    <source>
        <dbReference type="Proteomes" id="UP000678499"/>
    </source>
</evidence>
<evidence type="ECO:0008006" key="7">
    <source>
        <dbReference type="Google" id="ProtNLM"/>
    </source>
</evidence>
<feature type="non-terminal residue" evidence="5">
    <location>
        <position position="90"/>
    </location>
</feature>
<feature type="non-terminal residue" evidence="5">
    <location>
        <position position="1"/>
    </location>
</feature>
<dbReference type="InterPro" id="IPR001806">
    <property type="entry name" value="Small_GTPase"/>
</dbReference>
<keyword evidence="4" id="KW-0636">Prenylation</keyword>
<dbReference type="PRINTS" id="PR00449">
    <property type="entry name" value="RASTRNSFRMNG"/>
</dbReference>
<reference evidence="5" key="1">
    <citation type="submission" date="2020-11" db="EMBL/GenBank/DDBJ databases">
        <authorList>
            <person name="Tran Van P."/>
        </authorList>
    </citation>
    <scope>NUCLEOTIDE SEQUENCE</scope>
</reference>
<accession>A0A7R9GKZ7</accession>
<proteinExistence type="inferred from homology"/>
<name>A0A7R9GKZ7_9CRUS</name>
<gene>
    <name evidence="5" type="ORF">NMOB1V02_LOCUS11860</name>
</gene>
<organism evidence="5">
    <name type="scientific">Notodromas monacha</name>
    <dbReference type="NCBI Taxonomy" id="399045"/>
    <lineage>
        <taxon>Eukaryota</taxon>
        <taxon>Metazoa</taxon>
        <taxon>Ecdysozoa</taxon>
        <taxon>Arthropoda</taxon>
        <taxon>Crustacea</taxon>
        <taxon>Oligostraca</taxon>
        <taxon>Ostracoda</taxon>
        <taxon>Podocopa</taxon>
        <taxon>Podocopida</taxon>
        <taxon>Cypridocopina</taxon>
        <taxon>Cypridoidea</taxon>
        <taxon>Cyprididae</taxon>
        <taxon>Notodromas</taxon>
    </lineage>
</organism>
<dbReference type="Pfam" id="PF00071">
    <property type="entry name" value="Ras"/>
    <property type="match status" value="1"/>
</dbReference>
<dbReference type="OrthoDB" id="6585768at2759"/>
<sequence length="90" mass="10293">VEDECGDIPMVLVQNKIDLIERAAVLNEETEALARELKLRLYRTSVKENVNVDQVFRYVTDLFLSELQEMEEENASHPAPCHIVRGACHP</sequence>
<dbReference type="GO" id="GO:0005525">
    <property type="term" value="F:GTP binding"/>
    <property type="evidence" value="ECO:0007669"/>
    <property type="project" value="UniProtKB-KW"/>
</dbReference>
<evidence type="ECO:0000256" key="2">
    <source>
        <dbReference type="ARBA" id="ARBA00022741"/>
    </source>
</evidence>
<dbReference type="EMBL" id="CAJPEX010007491">
    <property type="protein sequence ID" value="CAG0924405.1"/>
    <property type="molecule type" value="Genomic_DNA"/>
</dbReference>
<evidence type="ECO:0000256" key="4">
    <source>
        <dbReference type="ARBA" id="ARBA00023289"/>
    </source>
</evidence>
<dbReference type="GO" id="GO:0003924">
    <property type="term" value="F:GTPase activity"/>
    <property type="evidence" value="ECO:0007669"/>
    <property type="project" value="InterPro"/>
</dbReference>
<dbReference type="Proteomes" id="UP000678499">
    <property type="component" value="Unassembled WGS sequence"/>
</dbReference>
<keyword evidence="3" id="KW-0342">GTP-binding</keyword>
<dbReference type="InterPro" id="IPR027417">
    <property type="entry name" value="P-loop_NTPase"/>
</dbReference>
<evidence type="ECO:0000313" key="5">
    <source>
        <dbReference type="EMBL" id="CAD7284253.1"/>
    </source>
</evidence>